<name>A0A399SYU8_9BACT</name>
<dbReference type="Proteomes" id="UP000265926">
    <property type="component" value="Unassembled WGS sequence"/>
</dbReference>
<evidence type="ECO:0000313" key="1">
    <source>
        <dbReference type="EMBL" id="RIJ47187.1"/>
    </source>
</evidence>
<accession>A0A399SYU8</accession>
<protein>
    <submittedName>
        <fullName evidence="1">Uncharacterized protein</fullName>
    </submittedName>
</protein>
<dbReference type="AlphaFoldDB" id="A0A399SYU8"/>
<proteinExistence type="predicted"/>
<keyword evidence="2" id="KW-1185">Reference proteome</keyword>
<reference evidence="1 2" key="1">
    <citation type="submission" date="2018-08" db="EMBL/GenBank/DDBJ databases">
        <title>Pallidiluteibacterium maritimus gen. nov., sp. nov., isolated from coastal sediment.</title>
        <authorList>
            <person name="Zhou L.Y."/>
        </authorList>
    </citation>
    <scope>NUCLEOTIDE SEQUENCE [LARGE SCALE GENOMIC DNA]</scope>
    <source>
        <strain evidence="1 2">XSD2</strain>
    </source>
</reference>
<evidence type="ECO:0000313" key="2">
    <source>
        <dbReference type="Proteomes" id="UP000265926"/>
    </source>
</evidence>
<gene>
    <name evidence="1" type="ORF">D1614_15625</name>
</gene>
<sequence>MEEGQPVQMLEIQVHAISNQAPHQEFLLREEEAVHLQNIQEETLVAQTAPYAVGIVPARKVIPVLAALLKTGFIPDPVQAQV</sequence>
<organism evidence="1 2">
    <name type="scientific">Maribellus luteus</name>
    <dbReference type="NCBI Taxonomy" id="2305463"/>
    <lineage>
        <taxon>Bacteria</taxon>
        <taxon>Pseudomonadati</taxon>
        <taxon>Bacteroidota</taxon>
        <taxon>Bacteroidia</taxon>
        <taxon>Marinilabiliales</taxon>
        <taxon>Prolixibacteraceae</taxon>
        <taxon>Maribellus</taxon>
    </lineage>
</organism>
<comment type="caution">
    <text evidence="1">The sequence shown here is derived from an EMBL/GenBank/DDBJ whole genome shotgun (WGS) entry which is preliminary data.</text>
</comment>
<dbReference type="EMBL" id="QWGR01000009">
    <property type="protein sequence ID" value="RIJ47187.1"/>
    <property type="molecule type" value="Genomic_DNA"/>
</dbReference>